<dbReference type="GO" id="GO:0005886">
    <property type="term" value="C:plasma membrane"/>
    <property type="evidence" value="ECO:0007669"/>
    <property type="project" value="UniProtKB-SubCell"/>
</dbReference>
<reference evidence="15" key="1">
    <citation type="submission" date="2025-08" db="UniProtKB">
        <authorList>
            <consortium name="RefSeq"/>
        </authorList>
    </citation>
    <scope>IDENTIFICATION</scope>
    <source>
        <tissue evidence="15">Gonads</tissue>
    </source>
</reference>
<keyword evidence="7" id="KW-1015">Disulfide bond</keyword>
<evidence type="ECO:0000259" key="13">
    <source>
        <dbReference type="PROSITE" id="PS50262"/>
    </source>
</evidence>
<dbReference type="InterPro" id="IPR001556">
    <property type="entry name" value="Bombsn_rcpt-like"/>
</dbReference>
<evidence type="ECO:0000256" key="5">
    <source>
        <dbReference type="ARBA" id="ARBA00023040"/>
    </source>
</evidence>
<feature type="transmembrane region" description="Helical" evidence="12">
    <location>
        <begin position="290"/>
        <end position="308"/>
    </location>
</feature>
<comment type="subcellular location">
    <subcellularLocation>
        <location evidence="1">Cell membrane</location>
        <topology evidence="1">Multi-pass membrane protein</topology>
    </subcellularLocation>
</comment>
<dbReference type="OMA" id="HAFTTSH"/>
<dbReference type="Proteomes" id="UP000085678">
    <property type="component" value="Unplaced"/>
</dbReference>
<keyword evidence="3 11" id="KW-0812">Transmembrane</keyword>
<keyword evidence="8 11" id="KW-0675">Receptor</keyword>
<feature type="transmembrane region" description="Helical" evidence="12">
    <location>
        <begin position="328"/>
        <end position="352"/>
    </location>
</feature>
<dbReference type="PROSITE" id="PS00237">
    <property type="entry name" value="G_PROTEIN_RECEP_F1_1"/>
    <property type="match status" value="1"/>
</dbReference>
<evidence type="ECO:0000256" key="11">
    <source>
        <dbReference type="RuleBase" id="RU000688"/>
    </source>
</evidence>
<evidence type="ECO:0000256" key="7">
    <source>
        <dbReference type="ARBA" id="ARBA00023157"/>
    </source>
</evidence>
<feature type="transmembrane region" description="Helical" evidence="12">
    <location>
        <begin position="237"/>
        <end position="260"/>
    </location>
</feature>
<name>A0A1S3JCV4_LINAN</name>
<dbReference type="Pfam" id="PF00001">
    <property type="entry name" value="7tm_1"/>
    <property type="match status" value="1"/>
</dbReference>
<evidence type="ECO:0000256" key="2">
    <source>
        <dbReference type="ARBA" id="ARBA00022475"/>
    </source>
</evidence>
<dbReference type="KEGG" id="lak:106172105"/>
<dbReference type="InterPro" id="IPR017452">
    <property type="entry name" value="GPCR_Rhodpsn_7TM"/>
</dbReference>
<dbReference type="InParanoid" id="A0A1S3JCV4"/>
<evidence type="ECO:0000256" key="8">
    <source>
        <dbReference type="ARBA" id="ARBA00023170"/>
    </source>
</evidence>
<keyword evidence="2" id="KW-1003">Cell membrane</keyword>
<organism evidence="14 15">
    <name type="scientific">Lingula anatina</name>
    <name type="common">Brachiopod</name>
    <name type="synonym">Lingula unguis</name>
    <dbReference type="NCBI Taxonomy" id="7574"/>
    <lineage>
        <taxon>Eukaryota</taxon>
        <taxon>Metazoa</taxon>
        <taxon>Spiralia</taxon>
        <taxon>Lophotrochozoa</taxon>
        <taxon>Brachiopoda</taxon>
        <taxon>Linguliformea</taxon>
        <taxon>Lingulata</taxon>
        <taxon>Lingulida</taxon>
        <taxon>Linguloidea</taxon>
        <taxon>Lingulidae</taxon>
        <taxon>Lingula</taxon>
    </lineage>
</organism>
<dbReference type="SMART" id="SM01381">
    <property type="entry name" value="7TM_GPCR_Srsx"/>
    <property type="match status" value="1"/>
</dbReference>
<gene>
    <name evidence="15" type="primary">LOC106172105</name>
</gene>
<feature type="transmembrane region" description="Helical" evidence="12">
    <location>
        <begin position="99"/>
        <end position="120"/>
    </location>
</feature>
<evidence type="ECO:0000256" key="3">
    <source>
        <dbReference type="ARBA" id="ARBA00022692"/>
    </source>
</evidence>
<evidence type="ECO:0000313" key="14">
    <source>
        <dbReference type="Proteomes" id="UP000085678"/>
    </source>
</evidence>
<evidence type="ECO:0000256" key="9">
    <source>
        <dbReference type="ARBA" id="ARBA00023180"/>
    </source>
</evidence>
<keyword evidence="6 12" id="KW-0472">Membrane</keyword>
<feature type="transmembrane region" description="Helical" evidence="12">
    <location>
        <begin position="179"/>
        <end position="201"/>
    </location>
</feature>
<dbReference type="Gene3D" id="1.20.1070.10">
    <property type="entry name" value="Rhodopsin 7-helix transmembrane proteins"/>
    <property type="match status" value="1"/>
</dbReference>
<dbReference type="GO" id="GO:0008188">
    <property type="term" value="F:neuropeptide receptor activity"/>
    <property type="evidence" value="ECO:0007669"/>
    <property type="project" value="TreeGrafter"/>
</dbReference>
<sequence>MAEILMGLKNKVLLWSHLNEETESLHLNHTNVAAMITTPAMEADNETYTGDDSGLRAQAIAAIVVPIIFGLIFVVGIFGNGTLIFTILKNQSLRNGPNIMIVSLAAGDFLLIAISVPFLATSYTFPYWPYGNFMCKLTEYLRIVSLGISVFTLITLSADRYIAIVSPVKIHKASNYRKTLIMVASTWILSLVLGIVTAVSFGTVTEDGVEGSALEHCYPYAQGWPDWYPKFDVLFKFLVYFTLPVLIIAYFYISMAISLFHSADRMPVEECMDTRNTSHYRKQIEGRKKVAKVVLSFVVIFILCWLPRHAYLIWFHVDENGNMNLFWYVFKIVGFCLAFINSCVNPLTLYILSKQFRRHYNRSVFCCRRCKRQIPKNGQKSQSSLGYQLTTADGNGTGALVRRSSTSLTALQHT</sequence>
<keyword evidence="5 11" id="KW-0297">G-protein coupled receptor</keyword>
<keyword evidence="4 12" id="KW-1133">Transmembrane helix</keyword>
<dbReference type="OrthoDB" id="10049706at2759"/>
<comment type="similarity">
    <text evidence="11">Belongs to the G-protein coupled receptor 1 family.</text>
</comment>
<dbReference type="PROSITE" id="PS50262">
    <property type="entry name" value="G_PROTEIN_RECEP_F1_2"/>
    <property type="match status" value="1"/>
</dbReference>
<dbReference type="AlphaFoldDB" id="A0A1S3JCV4"/>
<evidence type="ECO:0000313" key="15">
    <source>
        <dbReference type="RefSeq" id="XP_013408153.1"/>
    </source>
</evidence>
<dbReference type="PANTHER" id="PTHR45695">
    <property type="entry name" value="LEUCOKININ RECEPTOR-RELATED"/>
    <property type="match status" value="1"/>
</dbReference>
<dbReference type="PRINTS" id="PR00237">
    <property type="entry name" value="GPCRRHODOPSN"/>
</dbReference>
<proteinExistence type="inferred from homology"/>
<evidence type="ECO:0000256" key="10">
    <source>
        <dbReference type="ARBA" id="ARBA00023224"/>
    </source>
</evidence>
<dbReference type="InterPro" id="IPR000276">
    <property type="entry name" value="GPCR_Rhodpsn"/>
</dbReference>
<protein>
    <submittedName>
        <fullName evidence="15">Neuropeptide CCHamide-1 receptor</fullName>
    </submittedName>
</protein>
<dbReference type="GeneID" id="106172105"/>
<dbReference type="STRING" id="7574.A0A1S3JCV4"/>
<dbReference type="RefSeq" id="XP_013408153.1">
    <property type="nucleotide sequence ID" value="XM_013552699.1"/>
</dbReference>
<evidence type="ECO:0000256" key="6">
    <source>
        <dbReference type="ARBA" id="ARBA00023136"/>
    </source>
</evidence>
<accession>A0A1S3JCV4</accession>
<feature type="transmembrane region" description="Helical" evidence="12">
    <location>
        <begin position="140"/>
        <end position="158"/>
    </location>
</feature>
<feature type="transmembrane region" description="Helical" evidence="12">
    <location>
        <begin position="59"/>
        <end position="87"/>
    </location>
</feature>
<dbReference type="PANTHER" id="PTHR45695:SF26">
    <property type="entry name" value="NEUROPEPTIDE CCHAMIDE-1 RECEPTOR"/>
    <property type="match status" value="1"/>
</dbReference>
<evidence type="ECO:0000256" key="4">
    <source>
        <dbReference type="ARBA" id="ARBA00022989"/>
    </source>
</evidence>
<evidence type="ECO:0000256" key="1">
    <source>
        <dbReference type="ARBA" id="ARBA00004651"/>
    </source>
</evidence>
<dbReference type="FunCoup" id="A0A1S3JCV4">
    <property type="interactions" value="231"/>
</dbReference>
<dbReference type="SUPFAM" id="SSF81321">
    <property type="entry name" value="Family A G protein-coupled receptor-like"/>
    <property type="match status" value="1"/>
</dbReference>
<dbReference type="PRINTS" id="PR00358">
    <property type="entry name" value="BOMBESINR"/>
</dbReference>
<keyword evidence="9" id="KW-0325">Glycoprotein</keyword>
<keyword evidence="10 11" id="KW-0807">Transducer</keyword>
<keyword evidence="14" id="KW-1185">Reference proteome</keyword>
<evidence type="ECO:0000256" key="12">
    <source>
        <dbReference type="SAM" id="Phobius"/>
    </source>
</evidence>
<feature type="domain" description="G-protein coupled receptors family 1 profile" evidence="13">
    <location>
        <begin position="79"/>
        <end position="349"/>
    </location>
</feature>